<dbReference type="OrthoDB" id="9804078at2"/>
<dbReference type="Pfam" id="PF02637">
    <property type="entry name" value="GatB_Yqey"/>
    <property type="match status" value="1"/>
</dbReference>
<evidence type="ECO:0000256" key="9">
    <source>
        <dbReference type="ARBA" id="ARBA00047380"/>
    </source>
</evidence>
<dbReference type="InterPro" id="IPR004413">
    <property type="entry name" value="GatB"/>
</dbReference>
<keyword evidence="4 11" id="KW-0436">Ligase</keyword>
<dbReference type="RefSeq" id="WP_091268096.1">
    <property type="nucleotide sequence ID" value="NZ_FNFK01000044.1"/>
</dbReference>
<dbReference type="InterPro" id="IPR018027">
    <property type="entry name" value="Asn/Gln_amidotransferase"/>
</dbReference>
<organism evidence="13 14">
    <name type="scientific">Alkalibacterium thalassium</name>
    <dbReference type="NCBI Taxonomy" id="426701"/>
    <lineage>
        <taxon>Bacteria</taxon>
        <taxon>Bacillati</taxon>
        <taxon>Bacillota</taxon>
        <taxon>Bacilli</taxon>
        <taxon>Lactobacillales</taxon>
        <taxon>Carnobacteriaceae</taxon>
        <taxon>Alkalibacterium</taxon>
    </lineage>
</organism>
<keyword evidence="5 11" id="KW-0547">Nucleotide-binding</keyword>
<dbReference type="InterPro" id="IPR014746">
    <property type="entry name" value="Gln_synth/guanido_kin_cat_dom"/>
</dbReference>
<dbReference type="Proteomes" id="UP000199433">
    <property type="component" value="Unassembled WGS sequence"/>
</dbReference>
<dbReference type="NCBIfam" id="TIGR00133">
    <property type="entry name" value="gatB"/>
    <property type="match status" value="1"/>
</dbReference>
<dbReference type="InterPro" id="IPR042114">
    <property type="entry name" value="GatB_C_1"/>
</dbReference>
<dbReference type="EC" id="6.3.5.-" evidence="11"/>
<dbReference type="InterPro" id="IPR017958">
    <property type="entry name" value="Gln-tRNA_amidoTrfase_suB_CS"/>
</dbReference>
<dbReference type="EMBL" id="FNFK01000044">
    <property type="protein sequence ID" value="SDK62270.1"/>
    <property type="molecule type" value="Genomic_DNA"/>
</dbReference>
<keyword evidence="13" id="KW-0808">Transferase</keyword>
<dbReference type="PROSITE" id="PS01234">
    <property type="entry name" value="GATB"/>
    <property type="match status" value="1"/>
</dbReference>
<dbReference type="InterPro" id="IPR006075">
    <property type="entry name" value="Asn/Gln-tRNA_Trfase_suB/E_cat"/>
</dbReference>
<evidence type="ECO:0000313" key="14">
    <source>
        <dbReference type="Proteomes" id="UP000199433"/>
    </source>
</evidence>
<protein>
    <recommendedName>
        <fullName evidence="3 11">Aspartyl/glutamyl-tRNA(Asn/Gln) amidotransferase subunit B</fullName>
        <shortName evidence="11">Asp/Glu-ADT subunit B</shortName>
        <ecNumber evidence="11">6.3.5.-</ecNumber>
    </recommendedName>
</protein>
<reference evidence="14" key="1">
    <citation type="submission" date="2016-10" db="EMBL/GenBank/DDBJ databases">
        <authorList>
            <person name="Varghese N."/>
            <person name="Submissions S."/>
        </authorList>
    </citation>
    <scope>NUCLEOTIDE SEQUENCE [LARGE SCALE GENOMIC DNA]</scope>
    <source>
        <strain evidence="14">DSM 19181</strain>
    </source>
</reference>
<comment type="function">
    <text evidence="8 11">Allows the formation of correctly charged Asn-tRNA(Asn) or Gln-tRNA(Gln) through the transamidation of misacylated Asp-tRNA(Asn) or Glu-tRNA(Gln) in organisms which lack either or both of asparaginyl-tRNA or glutaminyl-tRNA synthetases. The reaction takes place in the presence of glutamine and ATP through an activated phospho-Asp-tRNA(Asn) or phospho-Glu-tRNA(Gln).</text>
</comment>
<dbReference type="PANTHER" id="PTHR11659">
    <property type="entry name" value="GLUTAMYL-TRNA GLN AMIDOTRANSFERASE SUBUNIT B MITOCHONDRIAL AND PROKARYOTIC PET112-RELATED"/>
    <property type="match status" value="1"/>
</dbReference>
<evidence type="ECO:0000256" key="11">
    <source>
        <dbReference type="HAMAP-Rule" id="MF_00121"/>
    </source>
</evidence>
<evidence type="ECO:0000256" key="8">
    <source>
        <dbReference type="ARBA" id="ARBA00024799"/>
    </source>
</evidence>
<feature type="domain" description="Asn/Gln amidotransferase" evidence="12">
    <location>
        <begin position="326"/>
        <end position="474"/>
    </location>
</feature>
<dbReference type="GO" id="GO:0070681">
    <property type="term" value="P:glutaminyl-tRNAGln biosynthesis via transamidation"/>
    <property type="evidence" value="ECO:0007669"/>
    <property type="project" value="TreeGrafter"/>
</dbReference>
<evidence type="ECO:0000313" key="13">
    <source>
        <dbReference type="EMBL" id="SDK62270.1"/>
    </source>
</evidence>
<keyword evidence="14" id="KW-1185">Reference proteome</keyword>
<evidence type="ECO:0000256" key="5">
    <source>
        <dbReference type="ARBA" id="ARBA00022741"/>
    </source>
</evidence>
<evidence type="ECO:0000259" key="12">
    <source>
        <dbReference type="SMART" id="SM00845"/>
    </source>
</evidence>
<evidence type="ECO:0000256" key="1">
    <source>
        <dbReference type="ARBA" id="ARBA00005306"/>
    </source>
</evidence>
<comment type="subunit">
    <text evidence="2 11">Heterotrimer of A, B and C subunits.</text>
</comment>
<proteinExistence type="inferred from homology"/>
<dbReference type="NCBIfam" id="NF004012">
    <property type="entry name" value="PRK05477.1-2"/>
    <property type="match status" value="1"/>
</dbReference>
<accession>A0A1G9DEL2</accession>
<comment type="catalytic activity">
    <reaction evidence="9 11">
        <text>L-aspartyl-tRNA(Asn) + L-glutamine + ATP + H2O = L-asparaginyl-tRNA(Asn) + L-glutamate + ADP + phosphate + 2 H(+)</text>
        <dbReference type="Rhea" id="RHEA:14513"/>
        <dbReference type="Rhea" id="RHEA-COMP:9674"/>
        <dbReference type="Rhea" id="RHEA-COMP:9677"/>
        <dbReference type="ChEBI" id="CHEBI:15377"/>
        <dbReference type="ChEBI" id="CHEBI:15378"/>
        <dbReference type="ChEBI" id="CHEBI:29985"/>
        <dbReference type="ChEBI" id="CHEBI:30616"/>
        <dbReference type="ChEBI" id="CHEBI:43474"/>
        <dbReference type="ChEBI" id="CHEBI:58359"/>
        <dbReference type="ChEBI" id="CHEBI:78515"/>
        <dbReference type="ChEBI" id="CHEBI:78516"/>
        <dbReference type="ChEBI" id="CHEBI:456216"/>
    </reaction>
</comment>
<dbReference type="HAMAP" id="MF_00121">
    <property type="entry name" value="GatB"/>
    <property type="match status" value="1"/>
</dbReference>
<keyword evidence="7 11" id="KW-0648">Protein biosynthesis</keyword>
<evidence type="ECO:0000256" key="7">
    <source>
        <dbReference type="ARBA" id="ARBA00022917"/>
    </source>
</evidence>
<dbReference type="InterPro" id="IPR017959">
    <property type="entry name" value="Asn/Gln-tRNA_amidoTrfase_suB/E"/>
</dbReference>
<dbReference type="Gene3D" id="1.10.150.380">
    <property type="entry name" value="GatB domain, N-terminal subdomain"/>
    <property type="match status" value="1"/>
</dbReference>
<dbReference type="InterPro" id="IPR023168">
    <property type="entry name" value="GatB_Yqey_C_2"/>
</dbReference>
<dbReference type="SMART" id="SM00845">
    <property type="entry name" value="GatB_Yqey"/>
    <property type="match status" value="1"/>
</dbReference>
<dbReference type="NCBIfam" id="NF004014">
    <property type="entry name" value="PRK05477.1-4"/>
    <property type="match status" value="1"/>
</dbReference>
<dbReference type="AlphaFoldDB" id="A0A1G9DEL2"/>
<dbReference type="PANTHER" id="PTHR11659:SF0">
    <property type="entry name" value="GLUTAMYL-TRNA(GLN) AMIDOTRANSFERASE SUBUNIT B, MITOCHONDRIAL"/>
    <property type="match status" value="1"/>
</dbReference>
<gene>
    <name evidence="11" type="primary">gatB</name>
    <name evidence="13" type="ORF">SAMN04488098_10447</name>
</gene>
<dbReference type="GO" id="GO:0050567">
    <property type="term" value="F:glutaminyl-tRNA synthase (glutamine-hydrolyzing) activity"/>
    <property type="evidence" value="ECO:0007669"/>
    <property type="project" value="UniProtKB-UniRule"/>
</dbReference>
<dbReference type="STRING" id="426701.SAMN04488098_10447"/>
<dbReference type="FunFam" id="1.10.10.410:FF:000001">
    <property type="entry name" value="Aspartyl/glutamyl-tRNA(Asn/Gln) amidotransferase subunit B"/>
    <property type="match status" value="1"/>
</dbReference>
<comment type="similarity">
    <text evidence="1 11">Belongs to the GatB/GatE family. GatB subfamily.</text>
</comment>
<evidence type="ECO:0000256" key="10">
    <source>
        <dbReference type="ARBA" id="ARBA00047913"/>
    </source>
</evidence>
<evidence type="ECO:0000256" key="6">
    <source>
        <dbReference type="ARBA" id="ARBA00022840"/>
    </source>
</evidence>
<dbReference type="FunFam" id="1.10.150.380:FF:000001">
    <property type="entry name" value="Aspartyl/glutamyl-tRNA(Asn/Gln) amidotransferase subunit B"/>
    <property type="match status" value="1"/>
</dbReference>
<sequence length="477" mass="53684">MNLEPVIGLEVHVELKTESKMFSPSPAHFGAEPNTNTNVIDWGHPGVLPVVNKQAIEYGMKAALALNCKIATHTKFDRKNYFYPDNPKAYQISQFDQPIGYDGWIEIEVNGEKKKIRIERVHLEEDAGKNMHGEDGSSYVDLNRQGTPLIEIVSEADMRSPEEAYAYLETLKQLIQFTEVSDVKMQEGSMRCDANISLRPFGQEEFGTKAELKNLNSFTYVRKGLDFEISRQEKILNAGGALDQETRRYDESTGGTILMRTKEGSSDYRYFPEPDIPNLVISDEWIDSVRASLPEMPKERQARYVKEFNLPEYDAVVLTATVEMSNFFQGTVDNGADPKQASNWLMGEVSAYLNSEQVELLDTALTPESLAEMINLIADGTISSKIAKKVFKELVTNGSTDVKALVEEKDWVQLSDPSKLLPIITDTLDKNEQSIEDYKNGKDRALGFLVGQVMKQTRGQANPGMVNKLLKQELDKR</sequence>
<dbReference type="SUPFAM" id="SSF89095">
    <property type="entry name" value="GatB/YqeY motif"/>
    <property type="match status" value="1"/>
</dbReference>
<keyword evidence="6 11" id="KW-0067">ATP-binding</keyword>
<dbReference type="GO" id="GO:0016740">
    <property type="term" value="F:transferase activity"/>
    <property type="evidence" value="ECO:0007669"/>
    <property type="project" value="UniProtKB-KW"/>
</dbReference>
<evidence type="ECO:0000256" key="2">
    <source>
        <dbReference type="ARBA" id="ARBA00011123"/>
    </source>
</evidence>
<comment type="catalytic activity">
    <reaction evidence="10 11">
        <text>L-glutamyl-tRNA(Gln) + L-glutamine + ATP + H2O = L-glutaminyl-tRNA(Gln) + L-glutamate + ADP + phosphate + H(+)</text>
        <dbReference type="Rhea" id="RHEA:17521"/>
        <dbReference type="Rhea" id="RHEA-COMP:9681"/>
        <dbReference type="Rhea" id="RHEA-COMP:9684"/>
        <dbReference type="ChEBI" id="CHEBI:15377"/>
        <dbReference type="ChEBI" id="CHEBI:15378"/>
        <dbReference type="ChEBI" id="CHEBI:29985"/>
        <dbReference type="ChEBI" id="CHEBI:30616"/>
        <dbReference type="ChEBI" id="CHEBI:43474"/>
        <dbReference type="ChEBI" id="CHEBI:58359"/>
        <dbReference type="ChEBI" id="CHEBI:78520"/>
        <dbReference type="ChEBI" id="CHEBI:78521"/>
        <dbReference type="ChEBI" id="CHEBI:456216"/>
    </reaction>
</comment>
<dbReference type="NCBIfam" id="NF004011">
    <property type="entry name" value="PRK05477.1-1"/>
    <property type="match status" value="1"/>
</dbReference>
<dbReference type="Gene3D" id="1.10.10.410">
    <property type="match status" value="1"/>
</dbReference>
<dbReference type="SUPFAM" id="SSF55931">
    <property type="entry name" value="Glutamine synthetase/guanido kinase"/>
    <property type="match status" value="1"/>
</dbReference>
<name>A0A1G9DEL2_9LACT</name>
<dbReference type="GO" id="GO:0005524">
    <property type="term" value="F:ATP binding"/>
    <property type="evidence" value="ECO:0007669"/>
    <property type="project" value="UniProtKB-KW"/>
</dbReference>
<dbReference type="InterPro" id="IPR003789">
    <property type="entry name" value="Asn/Gln_tRNA_amidoTrase-B-like"/>
</dbReference>
<dbReference type="GO" id="GO:0050566">
    <property type="term" value="F:asparaginyl-tRNA synthase (glutamine-hydrolyzing) activity"/>
    <property type="evidence" value="ECO:0007669"/>
    <property type="project" value="RHEA"/>
</dbReference>
<evidence type="ECO:0000256" key="3">
    <source>
        <dbReference type="ARBA" id="ARBA00016923"/>
    </source>
</evidence>
<evidence type="ECO:0000256" key="4">
    <source>
        <dbReference type="ARBA" id="ARBA00022598"/>
    </source>
</evidence>
<dbReference type="GO" id="GO:0006412">
    <property type="term" value="P:translation"/>
    <property type="evidence" value="ECO:0007669"/>
    <property type="project" value="UniProtKB-UniRule"/>
</dbReference>
<dbReference type="Pfam" id="PF02934">
    <property type="entry name" value="GatB_N"/>
    <property type="match status" value="1"/>
</dbReference>